<feature type="compositionally biased region" description="Polar residues" evidence="1">
    <location>
        <begin position="631"/>
        <end position="650"/>
    </location>
</feature>
<feature type="compositionally biased region" description="Polar residues" evidence="1">
    <location>
        <begin position="661"/>
        <end position="679"/>
    </location>
</feature>
<feature type="compositionally biased region" description="Gly residues" evidence="1">
    <location>
        <begin position="768"/>
        <end position="784"/>
    </location>
</feature>
<dbReference type="InParanoid" id="S8G0M2"/>
<feature type="region of interest" description="Disordered" evidence="1">
    <location>
        <begin position="327"/>
        <end position="365"/>
    </location>
</feature>
<evidence type="ECO:0000313" key="3">
    <source>
        <dbReference type="EMBL" id="EPT03920.1"/>
    </source>
</evidence>
<dbReference type="eggNOG" id="ENOG502QRIS">
    <property type="taxonomic scope" value="Eukaryota"/>
</dbReference>
<dbReference type="OrthoDB" id="6244550at2759"/>
<evidence type="ECO:0000256" key="1">
    <source>
        <dbReference type="SAM" id="MobiDB-lite"/>
    </source>
</evidence>
<feature type="compositionally biased region" description="Pro residues" evidence="1">
    <location>
        <begin position="545"/>
        <end position="565"/>
    </location>
</feature>
<dbReference type="AlphaFoldDB" id="S8G0M2"/>
<feature type="compositionally biased region" description="Pro residues" evidence="1">
    <location>
        <begin position="737"/>
        <end position="764"/>
    </location>
</feature>
<dbReference type="EMBL" id="KE504128">
    <property type="protein sequence ID" value="EPT03920.1"/>
    <property type="molecule type" value="Genomic_DNA"/>
</dbReference>
<dbReference type="HOGENOM" id="CLU_005338_0_0_1"/>
<dbReference type="Gene3D" id="1.20.900.10">
    <property type="entry name" value="Dbl homology (DH) domain"/>
    <property type="match status" value="1"/>
</dbReference>
<dbReference type="PROSITE" id="PS50010">
    <property type="entry name" value="DH_2"/>
    <property type="match status" value="1"/>
</dbReference>
<dbReference type="InterPro" id="IPR035899">
    <property type="entry name" value="DBL_dom_sf"/>
</dbReference>
<dbReference type="PANTHER" id="PTHR45924">
    <property type="entry name" value="FI17866P1"/>
    <property type="match status" value="1"/>
</dbReference>
<feature type="region of interest" description="Disordered" evidence="1">
    <location>
        <begin position="523"/>
        <end position="966"/>
    </location>
</feature>
<feature type="compositionally biased region" description="Pro residues" evidence="1">
    <location>
        <begin position="696"/>
        <end position="708"/>
    </location>
</feature>
<keyword evidence="4" id="KW-1185">Reference proteome</keyword>
<feature type="compositionally biased region" description="Pro residues" evidence="1">
    <location>
        <begin position="841"/>
        <end position="859"/>
    </location>
</feature>
<feature type="compositionally biased region" description="Polar residues" evidence="1">
    <location>
        <begin position="872"/>
        <end position="890"/>
    </location>
</feature>
<reference evidence="3 4" key="1">
    <citation type="journal article" date="2012" name="Science">
        <title>The Paleozoic origin of enzymatic lignin decomposition reconstructed from 31 fungal genomes.</title>
        <authorList>
            <person name="Floudas D."/>
            <person name="Binder M."/>
            <person name="Riley R."/>
            <person name="Barry K."/>
            <person name="Blanchette R.A."/>
            <person name="Henrissat B."/>
            <person name="Martinez A.T."/>
            <person name="Otillar R."/>
            <person name="Spatafora J.W."/>
            <person name="Yadav J.S."/>
            <person name="Aerts A."/>
            <person name="Benoit I."/>
            <person name="Boyd A."/>
            <person name="Carlson A."/>
            <person name="Copeland A."/>
            <person name="Coutinho P.M."/>
            <person name="de Vries R.P."/>
            <person name="Ferreira P."/>
            <person name="Findley K."/>
            <person name="Foster B."/>
            <person name="Gaskell J."/>
            <person name="Glotzer D."/>
            <person name="Gorecki P."/>
            <person name="Heitman J."/>
            <person name="Hesse C."/>
            <person name="Hori C."/>
            <person name="Igarashi K."/>
            <person name="Jurgens J.A."/>
            <person name="Kallen N."/>
            <person name="Kersten P."/>
            <person name="Kohler A."/>
            <person name="Kuees U."/>
            <person name="Kumar T.K.A."/>
            <person name="Kuo A."/>
            <person name="LaButti K."/>
            <person name="Larrondo L.F."/>
            <person name="Lindquist E."/>
            <person name="Ling A."/>
            <person name="Lombard V."/>
            <person name="Lucas S."/>
            <person name="Lundell T."/>
            <person name="Martin R."/>
            <person name="McLaughlin D.J."/>
            <person name="Morgenstern I."/>
            <person name="Morin E."/>
            <person name="Murat C."/>
            <person name="Nagy L.G."/>
            <person name="Nolan M."/>
            <person name="Ohm R.A."/>
            <person name="Patyshakuliyeva A."/>
            <person name="Rokas A."/>
            <person name="Ruiz-Duenas F.J."/>
            <person name="Sabat G."/>
            <person name="Salamov A."/>
            <person name="Samejima M."/>
            <person name="Schmutz J."/>
            <person name="Slot J.C."/>
            <person name="St John F."/>
            <person name="Stenlid J."/>
            <person name="Sun H."/>
            <person name="Sun S."/>
            <person name="Syed K."/>
            <person name="Tsang A."/>
            <person name="Wiebenga A."/>
            <person name="Young D."/>
            <person name="Pisabarro A."/>
            <person name="Eastwood D.C."/>
            <person name="Martin F."/>
            <person name="Cullen D."/>
            <person name="Grigoriev I.V."/>
            <person name="Hibbett D.S."/>
        </authorList>
    </citation>
    <scope>NUCLEOTIDE SEQUENCE</scope>
    <source>
        <strain evidence="4">FP-58527</strain>
    </source>
</reference>
<dbReference type="STRING" id="743788.S8G0M2"/>
<feature type="region of interest" description="Disordered" evidence="1">
    <location>
        <begin position="1"/>
        <end position="96"/>
    </location>
</feature>
<feature type="compositionally biased region" description="Polar residues" evidence="1">
    <location>
        <begin position="911"/>
        <end position="923"/>
    </location>
</feature>
<proteinExistence type="predicted"/>
<evidence type="ECO:0000259" key="2">
    <source>
        <dbReference type="PROSITE" id="PS50010"/>
    </source>
</evidence>
<feature type="domain" description="DH" evidence="2">
    <location>
        <begin position="93"/>
        <end position="288"/>
    </location>
</feature>
<dbReference type="Proteomes" id="UP000015241">
    <property type="component" value="Unassembled WGS sequence"/>
</dbReference>
<dbReference type="PANTHER" id="PTHR45924:SF2">
    <property type="entry name" value="FI17866P1"/>
    <property type="match status" value="1"/>
</dbReference>
<evidence type="ECO:0000313" key="4">
    <source>
        <dbReference type="Proteomes" id="UP000015241"/>
    </source>
</evidence>
<feature type="compositionally biased region" description="Low complexity" evidence="1">
    <location>
        <begin position="709"/>
        <end position="725"/>
    </location>
</feature>
<feature type="compositionally biased region" description="Pro residues" evidence="1">
    <location>
        <begin position="785"/>
        <end position="796"/>
    </location>
</feature>
<dbReference type="SMART" id="SM00325">
    <property type="entry name" value="RhoGEF"/>
    <property type="match status" value="1"/>
</dbReference>
<sequence>MYSDAAYGPSSKPLPPPAALEKLPPLPPRDEDADFSPPPPIPDKASVGSLRLKPSRSHLDLPPSPNGEPTTPTTPGKSQYAEISPSPNGDLKKKTNPLTDLIETEKEYVDRLAGIIRKVAGAWSRNNLPPPDLDTMFRSIEGIYKANRSLLSKLKDVGANPSSPKALGDLLMRWVDDLEKPYTPYCTKYATGFDSWEPVQSNDRLRTTLAMFSASSPPTLPPSSPLHPCEPPLWTLDQLFLLPKDRLIYYRKLYSRLLKGTAPGRSDHRLLTSAMEKLEKLSTTLDSRLSVDIHSVTTYTSPPPPPQETEDEVALDLRGRQSLAPHGAPLVFEAPPPLPHLSDAGRPEPESANAAPRPVSPPAAPLTVPALERRLSAERTLDIFTMQPRQTRLQLSPPTLHYTREVRFSADVVVRFIPRATGQEVVHELGHVFILTDLFVLCERMKPRERAQFGPEGPDMWLVYPPLAGKHLRVAPVPDSETSLSVTILKKETLTLQTSTPALRDRLYSEFAECIDAAAILSSSAAKSPPQSGQPALPGDASRPPSGPSPVRSPPVPQPQGPSRPPSTGALTERHSGSMSPSSVRSPSSGQAPSLAGSSPSRPALRSSSSSGDVPHLENMARLALGDPPEHQQQQPPSAYPSRSTSIASRHSNDAPAPGQLSRQPSFSVGQVVPSQQFAGSPPPMPSFRPGQNMPPQGPPMQPGPQGPPQAFGPGQAMPPMSGRPGMPPAGYGPGRGMPPPGGPPYQPGQPMPPGPGRGMPPYPGRGMPPGQGMGGPPGQGMGGPPGPGMGGPPGPGNGMWGMPPPGRDGMGPQGPGAFPQRGPSLRSVSSDPPHRNPMPGGMPPGPGPNPPFAQPPYRAPSDPSFQGGVRRSTSSRSLRPQDEMLSTASAPPMPAYPGGLPPPNRPFGQRNGSTSSLYSLPSQLHGPPEPTLLPSEQLKLAKTRAQQYDEPSPPASPVTEGQQPLGPTSTSITANMKCKVFLQQQHAQWKSLGTAHLKLYRESPTNVKQLVVQADDKKQSAIISTIVLADGVERVGKTGVAVELSDRGRRSGIVYMLQLRNEKSAGGLFENLIAGSDRSAGAGPAP</sequence>
<gene>
    <name evidence="3" type="ORF">FOMPIDRAFT_1058281</name>
</gene>
<dbReference type="GO" id="GO:0031267">
    <property type="term" value="F:small GTPase binding"/>
    <property type="evidence" value="ECO:0007669"/>
    <property type="project" value="TreeGrafter"/>
</dbReference>
<feature type="compositionally biased region" description="Pro residues" evidence="1">
    <location>
        <begin position="892"/>
        <end position="906"/>
    </location>
</feature>
<dbReference type="Pfam" id="PF00621">
    <property type="entry name" value="RhoGEF"/>
    <property type="match status" value="1"/>
</dbReference>
<feature type="compositionally biased region" description="Low complexity" evidence="1">
    <location>
        <begin position="577"/>
        <end position="612"/>
    </location>
</feature>
<protein>
    <recommendedName>
        <fullName evidence="2">DH domain-containing protein</fullName>
    </recommendedName>
</protein>
<dbReference type="InterPro" id="IPR000219">
    <property type="entry name" value="DH_dom"/>
</dbReference>
<accession>S8G0M2</accession>
<organism evidence="3 4">
    <name type="scientific">Fomitopsis schrenkii</name>
    <name type="common">Brown rot fungus</name>
    <dbReference type="NCBI Taxonomy" id="2126942"/>
    <lineage>
        <taxon>Eukaryota</taxon>
        <taxon>Fungi</taxon>
        <taxon>Dikarya</taxon>
        <taxon>Basidiomycota</taxon>
        <taxon>Agaricomycotina</taxon>
        <taxon>Agaricomycetes</taxon>
        <taxon>Polyporales</taxon>
        <taxon>Fomitopsis</taxon>
    </lineage>
</organism>
<name>S8G0M2_FOMSC</name>
<dbReference type="SUPFAM" id="SSF48065">
    <property type="entry name" value="DBL homology domain (DH-domain)"/>
    <property type="match status" value="1"/>
</dbReference>
<dbReference type="GO" id="GO:0005085">
    <property type="term" value="F:guanyl-nucleotide exchange factor activity"/>
    <property type="evidence" value="ECO:0007669"/>
    <property type="project" value="InterPro"/>
</dbReference>